<organism evidence="1 2">
    <name type="scientific">Trichinella zimbabwensis</name>
    <dbReference type="NCBI Taxonomy" id="268475"/>
    <lineage>
        <taxon>Eukaryota</taxon>
        <taxon>Metazoa</taxon>
        <taxon>Ecdysozoa</taxon>
        <taxon>Nematoda</taxon>
        <taxon>Enoplea</taxon>
        <taxon>Dorylaimia</taxon>
        <taxon>Trichinellida</taxon>
        <taxon>Trichinellidae</taxon>
        <taxon>Trichinella</taxon>
    </lineage>
</organism>
<proteinExistence type="predicted"/>
<protein>
    <submittedName>
        <fullName evidence="1">Uncharacterized protein</fullName>
    </submittedName>
</protein>
<dbReference type="EMBL" id="JYDP01000007">
    <property type="protein sequence ID" value="KRZ17284.1"/>
    <property type="molecule type" value="Genomic_DNA"/>
</dbReference>
<accession>A0A0V1I4I9</accession>
<dbReference type="Proteomes" id="UP000055024">
    <property type="component" value="Unassembled WGS sequence"/>
</dbReference>
<evidence type="ECO:0000313" key="1">
    <source>
        <dbReference type="EMBL" id="KRZ17284.1"/>
    </source>
</evidence>
<name>A0A0V1I4I9_9BILA</name>
<dbReference type="OrthoDB" id="10248581at2759"/>
<comment type="caution">
    <text evidence="1">The sequence shown here is derived from an EMBL/GenBank/DDBJ whole genome shotgun (WGS) entry which is preliminary data.</text>
</comment>
<reference evidence="1 2" key="1">
    <citation type="submission" date="2015-01" db="EMBL/GenBank/DDBJ databases">
        <title>Evolution of Trichinella species and genotypes.</title>
        <authorList>
            <person name="Korhonen P.K."/>
            <person name="Edoardo P."/>
            <person name="Giuseppe L.R."/>
            <person name="Gasser R.B."/>
        </authorList>
    </citation>
    <scope>NUCLEOTIDE SEQUENCE [LARGE SCALE GENOMIC DNA]</scope>
    <source>
        <strain evidence="1">ISS1029</strain>
    </source>
</reference>
<dbReference type="AlphaFoldDB" id="A0A0V1I4I9"/>
<keyword evidence="2" id="KW-1185">Reference proteome</keyword>
<gene>
    <name evidence="1" type="ORF">T11_16718</name>
</gene>
<sequence>MSLLIFTKYVQIAENVRPWKSDAKLNKFSAIKYFLLCTSFHAFGIGINAPQITFSRMKYLKHKYRTRLANDNLEAGIRSMVSNENPDFARLVEMVPE</sequence>
<evidence type="ECO:0000313" key="2">
    <source>
        <dbReference type="Proteomes" id="UP000055024"/>
    </source>
</evidence>